<dbReference type="PANTHER" id="PTHR47634">
    <property type="entry name" value="PROTEIN KINASE DOMAIN-CONTAINING PROTEIN-RELATED"/>
    <property type="match status" value="1"/>
</dbReference>
<evidence type="ECO:0000256" key="7">
    <source>
        <dbReference type="ARBA" id="ARBA00047899"/>
    </source>
</evidence>
<keyword evidence="3" id="KW-0808">Transferase</keyword>
<evidence type="ECO:0000256" key="5">
    <source>
        <dbReference type="ARBA" id="ARBA00022777"/>
    </source>
</evidence>
<dbReference type="Gene3D" id="3.30.200.20">
    <property type="entry name" value="Phosphorylase Kinase, domain 1"/>
    <property type="match status" value="1"/>
</dbReference>
<reference evidence="10 11" key="1">
    <citation type="journal article" date="2016" name="Genome Biol. Evol.">
        <title>Draft genome sequence of an aflatoxigenic Aspergillus species, A. bombycis.</title>
        <authorList>
            <person name="Moore G.G."/>
            <person name="Mack B.M."/>
            <person name="Beltz S.B."/>
            <person name="Gilbert M.K."/>
        </authorList>
    </citation>
    <scope>NUCLEOTIDE SEQUENCE [LARGE SCALE GENOMIC DNA]</scope>
    <source>
        <strain evidence="11">NRRL 26010</strain>
    </source>
</reference>
<dbReference type="GO" id="GO:0005524">
    <property type="term" value="F:ATP binding"/>
    <property type="evidence" value="ECO:0007669"/>
    <property type="project" value="UniProtKB-KW"/>
</dbReference>
<evidence type="ECO:0000256" key="6">
    <source>
        <dbReference type="ARBA" id="ARBA00022840"/>
    </source>
</evidence>
<dbReference type="OrthoDB" id="5979581at2759"/>
<evidence type="ECO:0000256" key="3">
    <source>
        <dbReference type="ARBA" id="ARBA00022679"/>
    </source>
</evidence>
<keyword evidence="5" id="KW-0418">Kinase</keyword>
<dbReference type="Proteomes" id="UP000179179">
    <property type="component" value="Unassembled WGS sequence"/>
</dbReference>
<evidence type="ECO:0000256" key="4">
    <source>
        <dbReference type="ARBA" id="ARBA00022741"/>
    </source>
</evidence>
<dbReference type="PANTHER" id="PTHR47634:SF9">
    <property type="entry name" value="PROTEIN KINASE DOMAIN-CONTAINING PROTEIN-RELATED"/>
    <property type="match status" value="1"/>
</dbReference>
<evidence type="ECO:0000256" key="2">
    <source>
        <dbReference type="ARBA" id="ARBA00022527"/>
    </source>
</evidence>
<dbReference type="Gene3D" id="1.10.510.10">
    <property type="entry name" value="Transferase(Phosphotransferase) domain 1"/>
    <property type="match status" value="1"/>
</dbReference>
<dbReference type="GO" id="GO:0000245">
    <property type="term" value="P:spliceosomal complex assembly"/>
    <property type="evidence" value="ECO:0007669"/>
    <property type="project" value="TreeGrafter"/>
</dbReference>
<sequence length="385" mass="44181">MLRFERIYDVVEEVEQYRAGGYHPVHLKDTFHQRYQVVGKWAYGQFSIVWLAKDTRLYSPTLLPYYTRDYQTDARLSRLQKYVTLKILKADASRESQELPILLHLSKANTNHPGRNSVLQLLDHFEHRGPNGLHLCLVFPVMLSDGNKMTIEEKPRHSNYVREISKQILQGLDFIHDQGLIHGDLHPANILFTVNSDSPEEMLIEPELAYVHWRPGVEVDNSAPRYLVTSQRPDGMLDNTAFSELTVRVGDLGGAIWNTQHDVDPVTPLVLQAPELLQPHSRHQKADIWAFGCLIFQLSTNEPLFPAESFGCTSDESREMLLSRMYTLFENGIQGFAMYLGERIPNNFGQDNSEKLVDFLWSALQEHAEDRKSTTDLLNHPFLVG</sequence>
<comment type="caution">
    <text evidence="10">The sequence shown here is derived from an EMBL/GenBank/DDBJ whole genome shotgun (WGS) entry which is preliminary data.</text>
</comment>
<name>A0A1F8AHW7_9EURO</name>
<dbReference type="Pfam" id="PF00069">
    <property type="entry name" value="Pkinase"/>
    <property type="match status" value="2"/>
</dbReference>
<keyword evidence="11" id="KW-1185">Reference proteome</keyword>
<proteinExistence type="predicted"/>
<dbReference type="GO" id="GO:0050684">
    <property type="term" value="P:regulation of mRNA processing"/>
    <property type="evidence" value="ECO:0007669"/>
    <property type="project" value="TreeGrafter"/>
</dbReference>
<dbReference type="STRING" id="109264.A0A1F8AHW7"/>
<dbReference type="AlphaFoldDB" id="A0A1F8AHW7"/>
<evidence type="ECO:0000313" key="11">
    <source>
        <dbReference type="Proteomes" id="UP000179179"/>
    </source>
</evidence>
<gene>
    <name evidence="10" type="ORF">ABOM_000697</name>
</gene>
<keyword evidence="6" id="KW-0067">ATP-binding</keyword>
<dbReference type="EMBL" id="LYCR01000002">
    <property type="protein sequence ID" value="OGM50898.1"/>
    <property type="molecule type" value="Genomic_DNA"/>
</dbReference>
<dbReference type="InterPro" id="IPR051334">
    <property type="entry name" value="SRPK"/>
</dbReference>
<evidence type="ECO:0000313" key="10">
    <source>
        <dbReference type="EMBL" id="OGM50898.1"/>
    </source>
</evidence>
<dbReference type="SUPFAM" id="SSF56112">
    <property type="entry name" value="Protein kinase-like (PK-like)"/>
    <property type="match status" value="1"/>
</dbReference>
<dbReference type="SMART" id="SM00220">
    <property type="entry name" value="S_TKc"/>
    <property type="match status" value="1"/>
</dbReference>
<evidence type="ECO:0000256" key="8">
    <source>
        <dbReference type="ARBA" id="ARBA00048679"/>
    </source>
</evidence>
<accession>A0A1F8AHW7</accession>
<dbReference type="InterPro" id="IPR011009">
    <property type="entry name" value="Kinase-like_dom_sf"/>
</dbReference>
<protein>
    <recommendedName>
        <fullName evidence="1">non-specific serine/threonine protein kinase</fullName>
        <ecNumber evidence="1">2.7.11.1</ecNumber>
    </recommendedName>
</protein>
<dbReference type="RefSeq" id="XP_022394615.1">
    <property type="nucleotide sequence ID" value="XM_022527827.1"/>
</dbReference>
<comment type="catalytic activity">
    <reaction evidence="7">
        <text>L-threonyl-[protein] + ATP = O-phospho-L-threonyl-[protein] + ADP + H(+)</text>
        <dbReference type="Rhea" id="RHEA:46608"/>
        <dbReference type="Rhea" id="RHEA-COMP:11060"/>
        <dbReference type="Rhea" id="RHEA-COMP:11605"/>
        <dbReference type="ChEBI" id="CHEBI:15378"/>
        <dbReference type="ChEBI" id="CHEBI:30013"/>
        <dbReference type="ChEBI" id="CHEBI:30616"/>
        <dbReference type="ChEBI" id="CHEBI:61977"/>
        <dbReference type="ChEBI" id="CHEBI:456216"/>
        <dbReference type="EC" id="2.7.11.1"/>
    </reaction>
</comment>
<dbReference type="GeneID" id="34444087"/>
<dbReference type="GO" id="GO:0004674">
    <property type="term" value="F:protein serine/threonine kinase activity"/>
    <property type="evidence" value="ECO:0007669"/>
    <property type="project" value="UniProtKB-KW"/>
</dbReference>
<dbReference type="EC" id="2.7.11.1" evidence="1"/>
<dbReference type="InterPro" id="IPR000719">
    <property type="entry name" value="Prot_kinase_dom"/>
</dbReference>
<dbReference type="GO" id="GO:0005737">
    <property type="term" value="C:cytoplasm"/>
    <property type="evidence" value="ECO:0007669"/>
    <property type="project" value="TreeGrafter"/>
</dbReference>
<keyword evidence="4" id="KW-0547">Nucleotide-binding</keyword>
<dbReference type="PROSITE" id="PS50011">
    <property type="entry name" value="PROTEIN_KINASE_DOM"/>
    <property type="match status" value="1"/>
</dbReference>
<keyword evidence="2" id="KW-0723">Serine/threonine-protein kinase</keyword>
<comment type="catalytic activity">
    <reaction evidence="8">
        <text>L-seryl-[protein] + ATP = O-phospho-L-seryl-[protein] + ADP + H(+)</text>
        <dbReference type="Rhea" id="RHEA:17989"/>
        <dbReference type="Rhea" id="RHEA-COMP:9863"/>
        <dbReference type="Rhea" id="RHEA-COMP:11604"/>
        <dbReference type="ChEBI" id="CHEBI:15378"/>
        <dbReference type="ChEBI" id="CHEBI:29999"/>
        <dbReference type="ChEBI" id="CHEBI:30616"/>
        <dbReference type="ChEBI" id="CHEBI:83421"/>
        <dbReference type="ChEBI" id="CHEBI:456216"/>
        <dbReference type="EC" id="2.7.11.1"/>
    </reaction>
</comment>
<dbReference type="GO" id="GO:0005634">
    <property type="term" value="C:nucleus"/>
    <property type="evidence" value="ECO:0007669"/>
    <property type="project" value="TreeGrafter"/>
</dbReference>
<evidence type="ECO:0000259" key="9">
    <source>
        <dbReference type="PROSITE" id="PS50011"/>
    </source>
</evidence>
<evidence type="ECO:0000256" key="1">
    <source>
        <dbReference type="ARBA" id="ARBA00012513"/>
    </source>
</evidence>
<organism evidence="10 11">
    <name type="scientific">Aspergillus bombycis</name>
    <dbReference type="NCBI Taxonomy" id="109264"/>
    <lineage>
        <taxon>Eukaryota</taxon>
        <taxon>Fungi</taxon>
        <taxon>Dikarya</taxon>
        <taxon>Ascomycota</taxon>
        <taxon>Pezizomycotina</taxon>
        <taxon>Eurotiomycetes</taxon>
        <taxon>Eurotiomycetidae</taxon>
        <taxon>Eurotiales</taxon>
        <taxon>Aspergillaceae</taxon>
        <taxon>Aspergillus</taxon>
    </lineage>
</organism>
<feature type="domain" description="Protein kinase" evidence="9">
    <location>
        <begin position="35"/>
        <end position="383"/>
    </location>
</feature>